<evidence type="ECO:0000313" key="3">
    <source>
        <dbReference type="Proteomes" id="UP000680638"/>
    </source>
</evidence>
<organism evidence="2 3">
    <name type="scientific">Paenibacillus cookii</name>
    <dbReference type="NCBI Taxonomy" id="157839"/>
    <lineage>
        <taxon>Bacteria</taxon>
        <taxon>Bacillati</taxon>
        <taxon>Bacillota</taxon>
        <taxon>Bacilli</taxon>
        <taxon>Bacillales</taxon>
        <taxon>Paenibacillaceae</taxon>
        <taxon>Paenibacillus</taxon>
    </lineage>
</organism>
<gene>
    <name evidence="2" type="ORF">J21TS3_48790</name>
</gene>
<dbReference type="PANTHER" id="PTHR33794">
    <property type="entry name" value="BACILLOLYSIN"/>
    <property type="match status" value="1"/>
</dbReference>
<sequence length="234" mass="26337">MRLFLLLLMGTLVFSSPAIALAASEEVPKDAKRALHRLKKESGDTLTVHWDPKANTPSLLAGNLSKPSKHSPQWIAYEFLNQNKAVYGLSNARTDMKATEVNRLSDDTIQVRLQHLLYKTPVWNDGLVVQMNERGVVLRVEGRIYRDLKKRTLNRPMHPSFSETKAVELALAASNMDKAKLGGFSVEMYYHPSIPGTPLIYAVNLRSADPDEPKQQILIHALSKRIIEQKTIIE</sequence>
<feature type="chain" id="PRO_5046457236" evidence="1">
    <location>
        <begin position="23"/>
        <end position="234"/>
    </location>
</feature>
<protein>
    <submittedName>
        <fullName evidence="2">Uncharacterized protein</fullName>
    </submittedName>
</protein>
<keyword evidence="1" id="KW-0732">Signal</keyword>
<feature type="signal peptide" evidence="1">
    <location>
        <begin position="1"/>
        <end position="22"/>
    </location>
</feature>
<dbReference type="PANTHER" id="PTHR33794:SF1">
    <property type="entry name" value="BACILLOLYSIN"/>
    <property type="match status" value="1"/>
</dbReference>
<name>A0ABQ4M3N2_9BACL</name>
<accession>A0ABQ4M3N2</accession>
<dbReference type="Gene3D" id="3.10.450.490">
    <property type="match status" value="1"/>
</dbReference>
<dbReference type="Proteomes" id="UP000680638">
    <property type="component" value="Unassembled WGS sequence"/>
</dbReference>
<dbReference type="InterPro" id="IPR050728">
    <property type="entry name" value="Zinc_Metalloprotease_M4"/>
</dbReference>
<evidence type="ECO:0000256" key="1">
    <source>
        <dbReference type="SAM" id="SignalP"/>
    </source>
</evidence>
<dbReference type="RefSeq" id="WP_212952593.1">
    <property type="nucleotide sequence ID" value="NZ_BORW01000045.1"/>
</dbReference>
<comment type="caution">
    <text evidence="2">The sequence shown here is derived from an EMBL/GenBank/DDBJ whole genome shotgun (WGS) entry which is preliminary data.</text>
</comment>
<reference evidence="2 3" key="1">
    <citation type="submission" date="2021-03" db="EMBL/GenBank/DDBJ databases">
        <title>Antimicrobial resistance genes in bacteria isolated from Japanese honey, and their potential for conferring macrolide and lincosamide resistance in the American foulbrood pathogen Paenibacillus larvae.</title>
        <authorList>
            <person name="Okamoto M."/>
            <person name="Kumagai M."/>
            <person name="Kanamori H."/>
            <person name="Takamatsu D."/>
        </authorList>
    </citation>
    <scope>NUCLEOTIDE SEQUENCE [LARGE SCALE GENOMIC DNA]</scope>
    <source>
        <strain evidence="2 3">J21TS3</strain>
    </source>
</reference>
<proteinExistence type="predicted"/>
<dbReference type="EMBL" id="BORW01000045">
    <property type="protein sequence ID" value="GIO70058.1"/>
    <property type="molecule type" value="Genomic_DNA"/>
</dbReference>
<keyword evidence="3" id="KW-1185">Reference proteome</keyword>
<evidence type="ECO:0000313" key="2">
    <source>
        <dbReference type="EMBL" id="GIO70058.1"/>
    </source>
</evidence>